<reference evidence="3 4" key="1">
    <citation type="journal article" date="2016" name="Nat. Commun.">
        <title>Ectomycorrhizal ecology is imprinted in the genome of the dominant symbiotic fungus Cenococcum geophilum.</title>
        <authorList>
            <consortium name="DOE Joint Genome Institute"/>
            <person name="Peter M."/>
            <person name="Kohler A."/>
            <person name="Ohm R.A."/>
            <person name="Kuo A."/>
            <person name="Krutzmann J."/>
            <person name="Morin E."/>
            <person name="Arend M."/>
            <person name="Barry K.W."/>
            <person name="Binder M."/>
            <person name="Choi C."/>
            <person name="Clum A."/>
            <person name="Copeland A."/>
            <person name="Grisel N."/>
            <person name="Haridas S."/>
            <person name="Kipfer T."/>
            <person name="LaButti K."/>
            <person name="Lindquist E."/>
            <person name="Lipzen A."/>
            <person name="Maire R."/>
            <person name="Meier B."/>
            <person name="Mihaltcheva S."/>
            <person name="Molinier V."/>
            <person name="Murat C."/>
            <person name="Poggeler S."/>
            <person name="Quandt C.A."/>
            <person name="Sperisen C."/>
            <person name="Tritt A."/>
            <person name="Tisserant E."/>
            <person name="Crous P.W."/>
            <person name="Henrissat B."/>
            <person name="Nehls U."/>
            <person name="Egli S."/>
            <person name="Spatafora J.W."/>
            <person name="Grigoriev I.V."/>
            <person name="Martin F.M."/>
        </authorList>
    </citation>
    <scope>NUCLEOTIDE SEQUENCE [LARGE SCALE GENOMIC DNA]</scope>
    <source>
        <strain evidence="3 4">CBS 459.81</strain>
    </source>
</reference>
<dbReference type="GO" id="GO:0005681">
    <property type="term" value="C:spliceosomal complex"/>
    <property type="evidence" value="ECO:0007669"/>
    <property type="project" value="TreeGrafter"/>
</dbReference>
<dbReference type="InterPro" id="IPR052225">
    <property type="entry name" value="Ser/Arg_repetitive_matrix"/>
</dbReference>
<keyword evidence="4" id="KW-1185">Reference proteome</keyword>
<dbReference type="Gene3D" id="1.20.1390.10">
    <property type="entry name" value="PWI domain"/>
    <property type="match status" value="1"/>
</dbReference>
<evidence type="ECO:0000313" key="3">
    <source>
        <dbReference type="EMBL" id="OCK83853.1"/>
    </source>
</evidence>
<dbReference type="GO" id="GO:0048024">
    <property type="term" value="P:regulation of mRNA splicing, via spliceosome"/>
    <property type="evidence" value="ECO:0007669"/>
    <property type="project" value="TreeGrafter"/>
</dbReference>
<dbReference type="AlphaFoldDB" id="A0A8E2JIN9"/>
<dbReference type="Proteomes" id="UP000250266">
    <property type="component" value="Unassembled WGS sequence"/>
</dbReference>
<proteinExistence type="predicted"/>
<organism evidence="3 4">
    <name type="scientific">Lepidopterella palustris CBS 459.81</name>
    <dbReference type="NCBI Taxonomy" id="1314670"/>
    <lineage>
        <taxon>Eukaryota</taxon>
        <taxon>Fungi</taxon>
        <taxon>Dikarya</taxon>
        <taxon>Ascomycota</taxon>
        <taxon>Pezizomycotina</taxon>
        <taxon>Dothideomycetes</taxon>
        <taxon>Pleosporomycetidae</taxon>
        <taxon>Mytilinidiales</taxon>
        <taxon>Argynnaceae</taxon>
        <taxon>Lepidopterella</taxon>
    </lineage>
</organism>
<dbReference type="OrthoDB" id="163257at2759"/>
<dbReference type="InterPro" id="IPR002483">
    <property type="entry name" value="PWI_dom"/>
</dbReference>
<dbReference type="PANTHER" id="PTHR23148:SF0">
    <property type="entry name" value="SERINE_ARGININE REPETITIVE MATRIX PROTEIN 1"/>
    <property type="match status" value="1"/>
</dbReference>
<dbReference type="GO" id="GO:0003723">
    <property type="term" value="F:RNA binding"/>
    <property type="evidence" value="ECO:0007669"/>
    <property type="project" value="TreeGrafter"/>
</dbReference>
<dbReference type="EMBL" id="KV744851">
    <property type="protein sequence ID" value="OCK83853.1"/>
    <property type="molecule type" value="Genomic_DNA"/>
</dbReference>
<dbReference type="InterPro" id="IPR036483">
    <property type="entry name" value="PWI_dom_sf"/>
</dbReference>
<evidence type="ECO:0000256" key="1">
    <source>
        <dbReference type="ARBA" id="ARBA00022664"/>
    </source>
</evidence>
<dbReference type="SMART" id="SM00311">
    <property type="entry name" value="PWI"/>
    <property type="match status" value="1"/>
</dbReference>
<name>A0A8E2JIN9_9PEZI</name>
<dbReference type="Pfam" id="PF01480">
    <property type="entry name" value="PWI"/>
    <property type="match status" value="1"/>
</dbReference>
<feature type="domain" description="PWI" evidence="2">
    <location>
        <begin position="12"/>
        <end position="111"/>
    </location>
</feature>
<dbReference type="SUPFAM" id="SSF101233">
    <property type="entry name" value="PWI domain"/>
    <property type="match status" value="1"/>
</dbReference>
<dbReference type="PANTHER" id="PTHR23148">
    <property type="entry name" value="SERINE/ARGININE REGULATED NUCLEAR MATRIX PROTEIN"/>
    <property type="match status" value="1"/>
</dbReference>
<sequence length="216" mass="24011">MAASAERKLMKEMKFPSEFSQKVDITKVNVEVLKTWIKRKIEEILGIEDDVVVDLCYNLLEGQQFPDPKSLQIQLTGFLETKTASFCQELWNLCLSAQSSPQGVPKELLEAKKKAMAQEKVITHPFLIVNSSNIDECLSLMPKQRLKRTVAVGKRKRAIEILSRSDNASEVNVVGVEDAATAAFVAVEILTDALHAECQDRLLVGVVVQMTTAGHQ</sequence>
<dbReference type="GO" id="GO:0006397">
    <property type="term" value="P:mRNA processing"/>
    <property type="evidence" value="ECO:0007669"/>
    <property type="project" value="UniProtKB-KW"/>
</dbReference>
<accession>A0A8E2JIN9</accession>
<keyword evidence="1" id="KW-0507">mRNA processing</keyword>
<protein>
    <submittedName>
        <fullName evidence="3">PWI domain-containing protein</fullName>
    </submittedName>
</protein>
<evidence type="ECO:0000313" key="4">
    <source>
        <dbReference type="Proteomes" id="UP000250266"/>
    </source>
</evidence>
<gene>
    <name evidence="3" type="ORF">K432DRAFT_290198</name>
</gene>
<evidence type="ECO:0000259" key="2">
    <source>
        <dbReference type="PROSITE" id="PS51025"/>
    </source>
</evidence>
<dbReference type="PROSITE" id="PS51025">
    <property type="entry name" value="PWI"/>
    <property type="match status" value="1"/>
</dbReference>